<dbReference type="EMBL" id="JBHRZT010000073">
    <property type="protein sequence ID" value="MFC3886531.1"/>
    <property type="molecule type" value="Genomic_DNA"/>
</dbReference>
<gene>
    <name evidence="4 5" type="primary">fliW</name>
    <name evidence="5" type="ORF">ACFOU2_24765</name>
</gene>
<evidence type="ECO:0000256" key="2">
    <source>
        <dbReference type="ARBA" id="ARBA00022795"/>
    </source>
</evidence>
<evidence type="ECO:0000256" key="3">
    <source>
        <dbReference type="ARBA" id="ARBA00022845"/>
    </source>
</evidence>
<name>A0ABV8BAS3_9BACI</name>
<evidence type="ECO:0000256" key="4">
    <source>
        <dbReference type="HAMAP-Rule" id="MF_01185"/>
    </source>
</evidence>
<dbReference type="RefSeq" id="WP_377918951.1">
    <property type="nucleotide sequence ID" value="NZ_JBHRZT010000073.1"/>
</dbReference>
<dbReference type="InterPro" id="IPR003775">
    <property type="entry name" value="Flagellar_assembly_factor_FliW"/>
</dbReference>
<dbReference type="PANTHER" id="PTHR39190">
    <property type="entry name" value="FLAGELLAR ASSEMBLY FACTOR FLIW"/>
    <property type="match status" value="1"/>
</dbReference>
<keyword evidence="2 4" id="KW-1005">Bacterial flagellum biogenesis</keyword>
<sequence length="144" mass="16744">MKIETKYHGEMEISEQQIIDFDQGIPGFEDEQAFIILPLDDDQTFYILQSTKTPQLGFIMTNPFPFFKDYDFEIEENYIEQLELEKAEDAAVYAILSVKENFHDSTANLQAPVIINMKNNRGKQIILTNTNYQTKHKLFQPAAK</sequence>
<dbReference type="HAMAP" id="MF_01185">
    <property type="entry name" value="FliW"/>
    <property type="match status" value="1"/>
</dbReference>
<dbReference type="InterPro" id="IPR024046">
    <property type="entry name" value="Flagellar_assmbl_FliW_dom_sf"/>
</dbReference>
<comment type="caution">
    <text evidence="5">The sequence shown here is derived from an EMBL/GenBank/DDBJ whole genome shotgun (WGS) entry which is preliminary data.</text>
</comment>
<proteinExistence type="inferred from homology"/>
<dbReference type="Proteomes" id="UP001595752">
    <property type="component" value="Unassembled WGS sequence"/>
</dbReference>
<dbReference type="PANTHER" id="PTHR39190:SF1">
    <property type="entry name" value="FLAGELLAR ASSEMBLY FACTOR FLIW"/>
    <property type="match status" value="1"/>
</dbReference>
<keyword evidence="3 4" id="KW-0810">Translation regulation</keyword>
<keyword evidence="5" id="KW-0966">Cell projection</keyword>
<keyword evidence="1 4" id="KW-0963">Cytoplasm</keyword>
<organism evidence="5 6">
    <name type="scientific">Bacillus songklensis</name>
    <dbReference type="NCBI Taxonomy" id="1069116"/>
    <lineage>
        <taxon>Bacteria</taxon>
        <taxon>Bacillati</taxon>
        <taxon>Bacillota</taxon>
        <taxon>Bacilli</taxon>
        <taxon>Bacillales</taxon>
        <taxon>Bacillaceae</taxon>
        <taxon>Bacillus</taxon>
    </lineage>
</organism>
<keyword evidence="6" id="KW-1185">Reference proteome</keyword>
<keyword evidence="5" id="KW-0969">Cilium</keyword>
<comment type="function">
    <text evidence="4">Acts as an anti-CsrA protein, binds CsrA and prevents it from repressing translation of its target genes, one of which is flagellin. Binds to flagellin and participates in the assembly of the flagellum.</text>
</comment>
<evidence type="ECO:0000313" key="6">
    <source>
        <dbReference type="Proteomes" id="UP001595752"/>
    </source>
</evidence>
<comment type="subcellular location">
    <subcellularLocation>
        <location evidence="4">Cytoplasm</location>
    </subcellularLocation>
</comment>
<keyword evidence="5" id="KW-0282">Flagellum</keyword>
<dbReference type="NCBIfam" id="NF009793">
    <property type="entry name" value="PRK13285.1-1"/>
    <property type="match status" value="1"/>
</dbReference>
<comment type="similarity">
    <text evidence="4">Belongs to the FliW family.</text>
</comment>
<reference evidence="6" key="1">
    <citation type="journal article" date="2019" name="Int. J. Syst. Evol. Microbiol.">
        <title>The Global Catalogue of Microorganisms (GCM) 10K type strain sequencing project: providing services to taxonomists for standard genome sequencing and annotation.</title>
        <authorList>
            <consortium name="The Broad Institute Genomics Platform"/>
            <consortium name="The Broad Institute Genome Sequencing Center for Infectious Disease"/>
            <person name="Wu L."/>
            <person name="Ma J."/>
        </authorList>
    </citation>
    <scope>NUCLEOTIDE SEQUENCE [LARGE SCALE GENOMIC DNA]</scope>
    <source>
        <strain evidence="6">CCUG 61889</strain>
    </source>
</reference>
<keyword evidence="4" id="KW-0143">Chaperone</keyword>
<protein>
    <recommendedName>
        <fullName evidence="4">Flagellar assembly factor FliW</fullName>
    </recommendedName>
</protein>
<accession>A0ABV8BAS3</accession>
<dbReference type="Pfam" id="PF02623">
    <property type="entry name" value="FliW"/>
    <property type="match status" value="1"/>
</dbReference>
<comment type="subunit">
    <text evidence="4">Interacts with translational regulator CsrA and flagellin(s).</text>
</comment>
<dbReference type="Gene3D" id="2.30.290.10">
    <property type="entry name" value="BH3618-like"/>
    <property type="match status" value="1"/>
</dbReference>
<evidence type="ECO:0000313" key="5">
    <source>
        <dbReference type="EMBL" id="MFC3886531.1"/>
    </source>
</evidence>
<dbReference type="SUPFAM" id="SSF141457">
    <property type="entry name" value="BH3618-like"/>
    <property type="match status" value="1"/>
</dbReference>
<evidence type="ECO:0000256" key="1">
    <source>
        <dbReference type="ARBA" id="ARBA00022490"/>
    </source>
</evidence>